<comment type="caution">
    <text evidence="1">The sequence shown here is derived from an EMBL/GenBank/DDBJ whole genome shotgun (WGS) entry which is preliminary data.</text>
</comment>
<reference evidence="1" key="1">
    <citation type="submission" date="2020-05" db="EMBL/GenBank/DDBJ databases">
        <title>Large-scale comparative analyses of tick genomes elucidate their genetic diversity and vector capacities.</title>
        <authorList>
            <person name="Jia N."/>
            <person name="Wang J."/>
            <person name="Shi W."/>
            <person name="Du L."/>
            <person name="Sun Y."/>
            <person name="Zhan W."/>
            <person name="Jiang J."/>
            <person name="Wang Q."/>
            <person name="Zhang B."/>
            <person name="Ji P."/>
            <person name="Sakyi L.B."/>
            <person name="Cui X."/>
            <person name="Yuan T."/>
            <person name="Jiang B."/>
            <person name="Yang W."/>
            <person name="Lam T.T.-Y."/>
            <person name="Chang Q."/>
            <person name="Ding S."/>
            <person name="Wang X."/>
            <person name="Zhu J."/>
            <person name="Ruan X."/>
            <person name="Zhao L."/>
            <person name="Wei J."/>
            <person name="Que T."/>
            <person name="Du C."/>
            <person name="Cheng J."/>
            <person name="Dai P."/>
            <person name="Han X."/>
            <person name="Huang E."/>
            <person name="Gao Y."/>
            <person name="Liu J."/>
            <person name="Shao H."/>
            <person name="Ye R."/>
            <person name="Li L."/>
            <person name="Wei W."/>
            <person name="Wang X."/>
            <person name="Wang C."/>
            <person name="Yang T."/>
            <person name="Huo Q."/>
            <person name="Li W."/>
            <person name="Guo W."/>
            <person name="Chen H."/>
            <person name="Zhou L."/>
            <person name="Ni X."/>
            <person name="Tian J."/>
            <person name="Zhou Y."/>
            <person name="Sheng Y."/>
            <person name="Liu T."/>
            <person name="Pan Y."/>
            <person name="Xia L."/>
            <person name="Li J."/>
            <person name="Zhao F."/>
            <person name="Cao W."/>
        </authorList>
    </citation>
    <scope>NUCLEOTIDE SEQUENCE</scope>
    <source>
        <strain evidence="1">Dsil-2018</strain>
    </source>
</reference>
<protein>
    <submittedName>
        <fullName evidence="1">Uncharacterized protein</fullName>
    </submittedName>
</protein>
<gene>
    <name evidence="1" type="ORF">HPB49_022382</name>
</gene>
<sequence>MGPPCCCGSDRAEARVVAKNRERKAEEELEELAESLQLPSEVLALREGSEPSPELSIYARVMLRGGTLFGPYAAHLVKDPGQSVSAAHITIQSKEGSATYLKLKEAAGSWLKTLRLVQEKESANANLSLEGDEVWCNLTRDIAADTELLAHFTASPRNKQILPSAESSADADALGDDIDVVVDDTDNGETTSSAAEELKNGVRSPLTTVSGSPVPTICNGPDVLVAAGDEQKASDGAENNSDHADKTESPSEVAPQSSEMTRIQVKVEACSPAAIPSAQSSDDLPSDDPDGDFRATKNDQLSTVASKKADLQPEHINGYSPLAGTSPAMLLQRPAIVVQQAFECGMCGIQFSSGKTLKAHQMFYCSRRGEKAAFMPTRSQTEVTEDCLPPVSPSQRSSPRENGEGGTETCAVPAKRPRREDGLSPPSSDASSTTSKSPKSSRTYQCKYCSYAYDRKGSLTRHMRLHGSPSSPTNTADAPPAAATEDISIPPSARYCANCDIQFSSYKTFTVHKQFYCGTRHVQKAPVSIAPAPPPVPTVSIAPAAPEQVLLNQPLFAAISTNPLILVPCSYVPGNGLVPTTGGVLRQDVAPAVAPAIVCPQTVTVAPAALVTSSGLVTPAASASAEPCETKENGTQAKDPSTEGTAASAASSSSKANSPCIKQEHVTETPLDLSLRKEAKAAQSPRNPSSPAPAQIEEASNPSSAVVSAMDPLLTLGEQVVVKQGTSRCRECNIVFYKHENYLAHKRHYCASRQQKLGRLSSPSGDEGSSSELASRSPSANASVSPVPAIPDVFGQRSAGVQSPPQPLYQFYCLACGIKFTSLSNLQAHQTYYCPKRDVLKGQVGVAAVKRPTEFSCARCRLSYPTEEALKQHLCSAALRKCPYCDVFCPTQIAAQRHLVTHTGVRAFRCAECGYKGHTLRGMRTHVRMHLEKGTQMQEEALILCVGADGNTLCPWNGTAGVPAAVTPALPHTSETTEEASARSGSPPTATTVTEESSSTSRACEEHHPAPTELLHWCNLCGYSSSYKGNVVRHVKLVHRDVVATSAVHSFTSEKPRSSTNEGHYSPVPEIKVEEVSDAEDVATESVAKQQSDVAMCNSPAAAEATLVDVIATNSAETDASAAMKPVPPVPTPKSKVHGGTKYCKACDISFNYLSTFVAHKKYYCTAQPPDSADSSGAATELGESTPGTA</sequence>
<organism evidence="1 2">
    <name type="scientific">Dermacentor silvarum</name>
    <name type="common">Tick</name>
    <dbReference type="NCBI Taxonomy" id="543639"/>
    <lineage>
        <taxon>Eukaryota</taxon>
        <taxon>Metazoa</taxon>
        <taxon>Ecdysozoa</taxon>
        <taxon>Arthropoda</taxon>
        <taxon>Chelicerata</taxon>
        <taxon>Arachnida</taxon>
        <taxon>Acari</taxon>
        <taxon>Parasitiformes</taxon>
        <taxon>Ixodida</taxon>
        <taxon>Ixodoidea</taxon>
        <taxon>Ixodidae</taxon>
        <taxon>Rhipicephalinae</taxon>
        <taxon>Dermacentor</taxon>
    </lineage>
</organism>
<dbReference type="Proteomes" id="UP000821865">
    <property type="component" value="Chromosome 1"/>
</dbReference>
<evidence type="ECO:0000313" key="1">
    <source>
        <dbReference type="EMBL" id="KAH7981208.1"/>
    </source>
</evidence>
<dbReference type="EMBL" id="CM023470">
    <property type="protein sequence ID" value="KAH7981208.1"/>
    <property type="molecule type" value="Genomic_DNA"/>
</dbReference>
<name>A0ACB8E3Y2_DERSI</name>
<proteinExistence type="predicted"/>
<evidence type="ECO:0000313" key="2">
    <source>
        <dbReference type="Proteomes" id="UP000821865"/>
    </source>
</evidence>
<keyword evidence="2" id="KW-1185">Reference proteome</keyword>
<accession>A0ACB8E3Y2</accession>